<gene>
    <name evidence="1" type="ordered locus">syc0790_c</name>
</gene>
<sequence>MSRYDLLPPNATPLERNLSRATSTLDRIARPVPIIRIAKRVNIPDGVIPWLVYEYGLGELLPYITNQRRLVSEGVLWQRIRGTPASIRIGLTWVDVEGFVEESERGTRRWAEFMIGLDAAVDADTIDRIVGIARIASPVRSRLQRIFAVYDFRRFVLDESGLSDGGILSDHSGTRPRPDWPQISFGDFRGKTIDAAPEPIASVLIDYSPAQVTKLDRFLLSEGRLDEEWHVLNYPLLMSEENVESVTYSGQTWGPFGWVSETWGSVETVVSTQVSTLTS</sequence>
<proteinExistence type="predicted"/>
<dbReference type="RefSeq" id="WP_011243102.1">
    <property type="nucleotide sequence ID" value="NC_006576.1"/>
</dbReference>
<dbReference type="GeneID" id="72429582"/>
<dbReference type="Pfam" id="PF09684">
    <property type="entry name" value="Tail_P2_I"/>
    <property type="match status" value="1"/>
</dbReference>
<name>A0A0H3K1U8_SYNP6</name>
<dbReference type="Proteomes" id="UP000001175">
    <property type="component" value="Chromosome"/>
</dbReference>
<evidence type="ECO:0000313" key="1">
    <source>
        <dbReference type="EMBL" id="BAD78980.1"/>
    </source>
</evidence>
<dbReference type="eggNOG" id="COG4385">
    <property type="taxonomic scope" value="Bacteria"/>
</dbReference>
<dbReference type="InterPro" id="IPR006521">
    <property type="entry name" value="Tail_protein_I"/>
</dbReference>
<accession>A0A0H3K1U8</accession>
<dbReference type="EMBL" id="AP008231">
    <property type="protein sequence ID" value="BAD78980.1"/>
    <property type="molecule type" value="Genomic_DNA"/>
</dbReference>
<dbReference type="KEGG" id="syc:syc0790_c"/>
<reference evidence="1 2" key="1">
    <citation type="journal article" date="2007" name="Photosyn. Res.">
        <title>Complete nucleotide sequence of the freshwater unicellular cyanobacterium Synechococcus elongatus PCC 6301 chromosome: gene content and organization.</title>
        <authorList>
            <person name="Sugita C."/>
            <person name="Ogata K."/>
            <person name="Shikata M."/>
            <person name="Jikuya H."/>
            <person name="Takano J."/>
            <person name="Furumichi M."/>
            <person name="Kanehisa M."/>
            <person name="Omata T."/>
            <person name="Sugiura M."/>
            <person name="Sugita M."/>
        </authorList>
    </citation>
    <scope>NUCLEOTIDE SEQUENCE [LARGE SCALE GENOMIC DNA]</scope>
    <source>
        <strain evidence="2">ATCC 27144 / PCC 6301 / SAUG 1402/1</strain>
    </source>
</reference>
<evidence type="ECO:0008006" key="3">
    <source>
        <dbReference type="Google" id="ProtNLM"/>
    </source>
</evidence>
<organism evidence="1 2">
    <name type="scientific">Synechococcus sp. (strain ATCC 27144 / PCC 6301 / SAUG 1402/1)</name>
    <name type="common">Anacystis nidulans</name>
    <dbReference type="NCBI Taxonomy" id="269084"/>
    <lineage>
        <taxon>Bacteria</taxon>
        <taxon>Bacillati</taxon>
        <taxon>Cyanobacteriota</taxon>
        <taxon>Cyanophyceae</taxon>
        <taxon>Synechococcales</taxon>
        <taxon>Synechococcaceae</taxon>
        <taxon>Synechococcus</taxon>
    </lineage>
</organism>
<evidence type="ECO:0000313" key="2">
    <source>
        <dbReference type="Proteomes" id="UP000001175"/>
    </source>
</evidence>
<dbReference type="AlphaFoldDB" id="A0A0H3K1U8"/>
<protein>
    <recommendedName>
        <fullName evidence="3">Phage tail protein</fullName>
    </recommendedName>
</protein>